<accession>A0A645E7G0</accession>
<dbReference type="Gene3D" id="3.40.630.30">
    <property type="match status" value="1"/>
</dbReference>
<reference evidence="3" key="1">
    <citation type="submission" date="2019-08" db="EMBL/GenBank/DDBJ databases">
        <authorList>
            <person name="Kucharzyk K."/>
            <person name="Murdoch R.W."/>
            <person name="Higgins S."/>
            <person name="Loffler F."/>
        </authorList>
    </citation>
    <scope>NUCLEOTIDE SEQUENCE</scope>
</reference>
<proteinExistence type="predicted"/>
<dbReference type="Pfam" id="PF14542">
    <property type="entry name" value="Acetyltransf_CG"/>
    <property type="match status" value="1"/>
</dbReference>
<sequence length="90" mass="10347">MSTFVHQIEGNRFEARIDDHVVGTLDYTVSGNKMVIESTETIRDFRGQGIARRLTRFAFDDARTRGLVVDPKCPFAKRFVDLHPEYTDVL</sequence>
<dbReference type="GO" id="GO:0016747">
    <property type="term" value="F:acyltransferase activity, transferring groups other than amino-acyl groups"/>
    <property type="evidence" value="ECO:0007669"/>
    <property type="project" value="InterPro"/>
</dbReference>
<dbReference type="PROSITE" id="PS51186">
    <property type="entry name" value="GNAT"/>
    <property type="match status" value="1"/>
</dbReference>
<dbReference type="InterPro" id="IPR016181">
    <property type="entry name" value="Acyl_CoA_acyltransferase"/>
</dbReference>
<dbReference type="AlphaFoldDB" id="A0A645E7G0"/>
<feature type="domain" description="N-acetyltransferase" evidence="1">
    <location>
        <begin position="1"/>
        <end position="90"/>
    </location>
</feature>
<dbReference type="CDD" id="cd04301">
    <property type="entry name" value="NAT_SF"/>
    <property type="match status" value="1"/>
</dbReference>
<dbReference type="InterPro" id="IPR031165">
    <property type="entry name" value="GNAT_YJDJ"/>
</dbReference>
<evidence type="ECO:0000313" key="3">
    <source>
        <dbReference type="EMBL" id="MPM96773.1"/>
    </source>
</evidence>
<dbReference type="PROSITE" id="PS51729">
    <property type="entry name" value="GNAT_YJDJ"/>
    <property type="match status" value="1"/>
</dbReference>
<dbReference type="PANTHER" id="PTHR31435:SF10">
    <property type="entry name" value="BSR4717 PROTEIN"/>
    <property type="match status" value="1"/>
</dbReference>
<organism evidence="3">
    <name type="scientific">bioreactor metagenome</name>
    <dbReference type="NCBI Taxonomy" id="1076179"/>
    <lineage>
        <taxon>unclassified sequences</taxon>
        <taxon>metagenomes</taxon>
        <taxon>ecological metagenomes</taxon>
    </lineage>
</organism>
<name>A0A645E7G0_9ZZZZ</name>
<dbReference type="SUPFAM" id="SSF55729">
    <property type="entry name" value="Acyl-CoA N-acyltransferases (Nat)"/>
    <property type="match status" value="1"/>
</dbReference>
<dbReference type="InterPro" id="IPR000182">
    <property type="entry name" value="GNAT_dom"/>
</dbReference>
<dbReference type="EMBL" id="VSSQ01043120">
    <property type="protein sequence ID" value="MPM96773.1"/>
    <property type="molecule type" value="Genomic_DNA"/>
</dbReference>
<dbReference type="InterPro" id="IPR045057">
    <property type="entry name" value="Gcn5-rel_NAT"/>
</dbReference>
<evidence type="ECO:0000259" key="2">
    <source>
        <dbReference type="PROSITE" id="PS51729"/>
    </source>
</evidence>
<feature type="domain" description="N-acetyltransferase" evidence="2">
    <location>
        <begin position="5"/>
        <end position="90"/>
    </location>
</feature>
<protein>
    <submittedName>
        <fullName evidence="3">Uncharacterized protein</fullName>
    </submittedName>
</protein>
<dbReference type="PANTHER" id="PTHR31435">
    <property type="entry name" value="PROTEIN NATD1"/>
    <property type="match status" value="1"/>
</dbReference>
<evidence type="ECO:0000259" key="1">
    <source>
        <dbReference type="PROSITE" id="PS51186"/>
    </source>
</evidence>
<gene>
    <name evidence="3" type="ORF">SDC9_143938</name>
</gene>
<comment type="caution">
    <text evidence="3">The sequence shown here is derived from an EMBL/GenBank/DDBJ whole genome shotgun (WGS) entry which is preliminary data.</text>
</comment>